<name>A0A3P7CVD6_SCHSO</name>
<evidence type="ECO:0000256" key="1">
    <source>
        <dbReference type="SAM" id="MobiDB-lite"/>
    </source>
</evidence>
<keyword evidence="3" id="KW-1185">Reference proteome</keyword>
<evidence type="ECO:0000313" key="3">
    <source>
        <dbReference type="Proteomes" id="UP000275846"/>
    </source>
</evidence>
<gene>
    <name evidence="2" type="ORF">SSLN_LOCUS9923</name>
</gene>
<organism evidence="2 3">
    <name type="scientific">Schistocephalus solidus</name>
    <name type="common">Tapeworm</name>
    <dbReference type="NCBI Taxonomy" id="70667"/>
    <lineage>
        <taxon>Eukaryota</taxon>
        <taxon>Metazoa</taxon>
        <taxon>Spiralia</taxon>
        <taxon>Lophotrochozoa</taxon>
        <taxon>Platyhelminthes</taxon>
        <taxon>Cestoda</taxon>
        <taxon>Eucestoda</taxon>
        <taxon>Diphyllobothriidea</taxon>
        <taxon>Diphyllobothriidae</taxon>
        <taxon>Schistocephalus</taxon>
    </lineage>
</organism>
<feature type="region of interest" description="Disordered" evidence="1">
    <location>
        <begin position="214"/>
        <end position="234"/>
    </location>
</feature>
<sequence length="343" mass="38274">MRTCQGPSQYPTPYSPAALSATEMKEFEEKAAVTIVRQDDEDLSTIVDVDEVSDTNCQNGSAEDVSIVSVIDPREHVVSASSTSLSLHTDFSNKENIPLPPPSPLSPDKSAILSGDPQRCYVPASPPRPSSTDAVDSRNSSTAAGVLNSILWPFNRKLRNSSPFGDIYSPLNALRIMRSRSLRAARLAQYNLVHPVATAAETADRCKRRVHSQKANQLNAETSNQRKATDKQSACQPSNLPWYMKADVRRIYFSLRSMSHVEFKWVRAEWIPKIRTRMNPAFPYRTRKVAYTTLDFKEGDLTRLRLSSRFTCLASAYLVRTQAFIAGRTSQSVLLVFLLSTII</sequence>
<protein>
    <submittedName>
        <fullName evidence="2">Uncharacterized protein</fullName>
    </submittedName>
</protein>
<dbReference type="AlphaFoldDB" id="A0A3P7CVD6"/>
<feature type="compositionally biased region" description="Polar residues" evidence="1">
    <location>
        <begin position="130"/>
        <end position="139"/>
    </location>
</feature>
<evidence type="ECO:0000313" key="2">
    <source>
        <dbReference type="EMBL" id="VDL96308.1"/>
    </source>
</evidence>
<dbReference type="Proteomes" id="UP000275846">
    <property type="component" value="Unassembled WGS sequence"/>
</dbReference>
<dbReference type="EMBL" id="UYSU01035542">
    <property type="protein sequence ID" value="VDL96308.1"/>
    <property type="molecule type" value="Genomic_DNA"/>
</dbReference>
<feature type="region of interest" description="Disordered" evidence="1">
    <location>
        <begin position="92"/>
        <end position="139"/>
    </location>
</feature>
<proteinExistence type="predicted"/>
<accession>A0A3P7CVD6</accession>
<dbReference type="OrthoDB" id="10364473at2759"/>
<reference evidence="2 3" key="1">
    <citation type="submission" date="2018-11" db="EMBL/GenBank/DDBJ databases">
        <authorList>
            <consortium name="Pathogen Informatics"/>
        </authorList>
    </citation>
    <scope>NUCLEOTIDE SEQUENCE [LARGE SCALE GENOMIC DNA]</scope>
    <source>
        <strain evidence="2 3">NST_G2</strain>
    </source>
</reference>